<protein>
    <submittedName>
        <fullName evidence="2">Uncharacterized protein</fullName>
    </submittedName>
</protein>
<dbReference type="AlphaFoldDB" id="A0A1G2Q459"/>
<gene>
    <name evidence="2" type="ORF">A2226_01185</name>
</gene>
<evidence type="ECO:0000313" key="3">
    <source>
        <dbReference type="Proteomes" id="UP000178936"/>
    </source>
</evidence>
<evidence type="ECO:0000256" key="1">
    <source>
        <dbReference type="SAM" id="Phobius"/>
    </source>
</evidence>
<organism evidence="2 3">
    <name type="scientific">Candidatus Veblenbacteria bacterium RIFOXYA2_FULL_43_9</name>
    <dbReference type="NCBI Taxonomy" id="1802425"/>
    <lineage>
        <taxon>Bacteria</taxon>
        <taxon>Candidatus Vebleniibacteriota</taxon>
    </lineage>
</organism>
<proteinExistence type="predicted"/>
<accession>A0A1G2Q459</accession>
<name>A0A1G2Q459_9BACT</name>
<reference evidence="2 3" key="1">
    <citation type="journal article" date="2016" name="Nat. Commun.">
        <title>Thousands of microbial genomes shed light on interconnected biogeochemical processes in an aquifer system.</title>
        <authorList>
            <person name="Anantharaman K."/>
            <person name="Brown C.T."/>
            <person name="Hug L.A."/>
            <person name="Sharon I."/>
            <person name="Castelle C.J."/>
            <person name="Probst A.J."/>
            <person name="Thomas B.C."/>
            <person name="Singh A."/>
            <person name="Wilkins M.J."/>
            <person name="Karaoz U."/>
            <person name="Brodie E.L."/>
            <person name="Williams K.H."/>
            <person name="Hubbard S.S."/>
            <person name="Banfield J.F."/>
        </authorList>
    </citation>
    <scope>NUCLEOTIDE SEQUENCE [LARGE SCALE GENOMIC DNA]</scope>
</reference>
<feature type="transmembrane region" description="Helical" evidence="1">
    <location>
        <begin position="21"/>
        <end position="40"/>
    </location>
</feature>
<keyword evidence="1" id="KW-0472">Membrane</keyword>
<dbReference type="Proteomes" id="UP000178936">
    <property type="component" value="Unassembled WGS sequence"/>
</dbReference>
<dbReference type="EMBL" id="MHTB01000016">
    <property type="protein sequence ID" value="OHA55366.1"/>
    <property type="molecule type" value="Genomic_DNA"/>
</dbReference>
<evidence type="ECO:0000313" key="2">
    <source>
        <dbReference type="EMBL" id="OHA55366.1"/>
    </source>
</evidence>
<comment type="caution">
    <text evidence="2">The sequence shown here is derived from an EMBL/GenBank/DDBJ whole genome shotgun (WGS) entry which is preliminary data.</text>
</comment>
<keyword evidence="1" id="KW-0812">Transmembrane</keyword>
<sequence length="59" mass="6690">MYQKKRSLNRIDHKSDSESPGLFALLILAIFVLGSAYVFYKGIANFIQWLVSSLKLIGQ</sequence>
<keyword evidence="1" id="KW-1133">Transmembrane helix</keyword>